<dbReference type="InterPro" id="IPR015943">
    <property type="entry name" value="WD40/YVTN_repeat-like_dom_sf"/>
</dbReference>
<dbReference type="PROSITE" id="PS50082">
    <property type="entry name" value="WD_REPEATS_2"/>
    <property type="match status" value="1"/>
</dbReference>
<dbReference type="PANTHER" id="PTHR15574">
    <property type="entry name" value="WD REPEAT DOMAIN-CONTAINING FAMILY"/>
    <property type="match status" value="1"/>
</dbReference>
<name>A0A4V1IS96_9FUNG</name>
<dbReference type="InterPro" id="IPR001680">
    <property type="entry name" value="WD40_rpt"/>
</dbReference>
<dbReference type="SUPFAM" id="SSF50978">
    <property type="entry name" value="WD40 repeat-like"/>
    <property type="match status" value="1"/>
</dbReference>
<dbReference type="PANTHER" id="PTHR15574:SF40">
    <property type="entry name" value="WD AND TETRATRICOPEPTIDE REPEATS PROTEIN 1"/>
    <property type="match status" value="1"/>
</dbReference>
<reference evidence="6" key="1">
    <citation type="journal article" date="2018" name="Nat. Microbiol.">
        <title>Leveraging single-cell genomics to expand the fungal tree of life.</title>
        <authorList>
            <person name="Ahrendt S.R."/>
            <person name="Quandt C.A."/>
            <person name="Ciobanu D."/>
            <person name="Clum A."/>
            <person name="Salamov A."/>
            <person name="Andreopoulos B."/>
            <person name="Cheng J.F."/>
            <person name="Woyke T."/>
            <person name="Pelin A."/>
            <person name="Henrissat B."/>
            <person name="Reynolds N.K."/>
            <person name="Benny G.L."/>
            <person name="Smith M.E."/>
            <person name="James T.Y."/>
            <person name="Grigoriev I.V."/>
        </authorList>
    </citation>
    <scope>NUCLEOTIDE SEQUENCE [LARGE SCALE GENOMIC DNA]</scope>
</reference>
<evidence type="ECO:0000313" key="6">
    <source>
        <dbReference type="Proteomes" id="UP000269721"/>
    </source>
</evidence>
<dbReference type="EMBL" id="KZ994497">
    <property type="protein sequence ID" value="RKO92787.1"/>
    <property type="molecule type" value="Genomic_DNA"/>
</dbReference>
<dbReference type="GO" id="GO:0005737">
    <property type="term" value="C:cytoplasm"/>
    <property type="evidence" value="ECO:0007669"/>
    <property type="project" value="TreeGrafter"/>
</dbReference>
<feature type="region of interest" description="Disordered" evidence="4">
    <location>
        <begin position="290"/>
        <end position="325"/>
    </location>
</feature>
<dbReference type="Proteomes" id="UP000269721">
    <property type="component" value="Unassembled WGS sequence"/>
</dbReference>
<dbReference type="AlphaFoldDB" id="A0A4V1IS96"/>
<accession>A0A4V1IS96</accession>
<feature type="compositionally biased region" description="Acidic residues" evidence="4">
    <location>
        <begin position="888"/>
        <end position="911"/>
    </location>
</feature>
<dbReference type="InterPro" id="IPR036322">
    <property type="entry name" value="WD40_repeat_dom_sf"/>
</dbReference>
<feature type="region of interest" description="Disordered" evidence="4">
    <location>
        <begin position="873"/>
        <end position="978"/>
    </location>
</feature>
<organism evidence="5 6">
    <name type="scientific">Blyttiomyces helicus</name>
    <dbReference type="NCBI Taxonomy" id="388810"/>
    <lineage>
        <taxon>Eukaryota</taxon>
        <taxon>Fungi</taxon>
        <taxon>Fungi incertae sedis</taxon>
        <taxon>Chytridiomycota</taxon>
        <taxon>Chytridiomycota incertae sedis</taxon>
        <taxon>Chytridiomycetes</taxon>
        <taxon>Chytridiomycetes incertae sedis</taxon>
        <taxon>Blyttiomyces</taxon>
    </lineage>
</organism>
<gene>
    <name evidence="5" type="ORF">BDK51DRAFT_51082</name>
</gene>
<keyword evidence="1 3" id="KW-0853">WD repeat</keyword>
<evidence type="ECO:0000256" key="3">
    <source>
        <dbReference type="PROSITE-ProRule" id="PRU00221"/>
    </source>
</evidence>
<protein>
    <submittedName>
        <fullName evidence="5">Uncharacterized protein</fullName>
    </submittedName>
</protein>
<evidence type="ECO:0000256" key="2">
    <source>
        <dbReference type="ARBA" id="ARBA00022737"/>
    </source>
</evidence>
<dbReference type="GO" id="GO:0080008">
    <property type="term" value="C:Cul4-RING E3 ubiquitin ligase complex"/>
    <property type="evidence" value="ECO:0007669"/>
    <property type="project" value="TreeGrafter"/>
</dbReference>
<keyword evidence="6" id="KW-1185">Reference proteome</keyword>
<feature type="compositionally biased region" description="Low complexity" evidence="4">
    <location>
        <begin position="713"/>
        <end position="743"/>
    </location>
</feature>
<proteinExistence type="predicted"/>
<feature type="region of interest" description="Disordered" evidence="4">
    <location>
        <begin position="589"/>
        <end position="610"/>
    </location>
</feature>
<feature type="compositionally biased region" description="Pro residues" evidence="4">
    <location>
        <begin position="64"/>
        <end position="78"/>
    </location>
</feature>
<dbReference type="OrthoDB" id="2414538at2759"/>
<sequence length="995" mass="107202">MDAFVTPAPSPHPHSRPAAAISISDLICHEDHNASQAAAFVPTLDPAPTQLVTPSATPIARPGYPTPPSTGPPSPTPPPCDLAALLCPDALLHPLDEREDSLPIAPFSRAIPTVSAPPPLFPARPTSTHFRARAPGSIRKRKSPPHKSISHNASADVRARERIFSLDVFSLFVADPATLLRDNAPVAAAVAAGDSPAEAAAKVAARRAALGGVGSAVGARHADRLPEDYSMPDRVWAFCCFIDWSLFFPSFSSSPQLNSSTRQPANSSKHNLSRLPLAMLLRALQAREAGPPRSGQDYYFGAQLTRSPRPTPGFPSPGNPRATTSDQSLISRLTLSQILDSHTGCVNALSWNASGTLLISGSDDLHLGLWSYRPGPSEPTRDGIQPPTRLLARIPTGHRANIFSAKFMPNRGDSVVVCCAGDSEIRVVNLHLGTDDAKATLSRVYRCHEDRAKRICTLEHDPNVFLSCSEDGTVRQFDLRVQYDCSSSRTCTHPALIDYSPNRMALHSISVNRLNQNLLAVAGTNPYIYLHDRRFPTKCVRKFYPPGLDPKNHITSIKFAESNGEELLGSWSNDYVYLFELNRSEEARRGAGVSKGARKRRAGGDAAPLPLDESSVAKVSSAASSSSLAGTWSLNCISAEEADATRVRAAAAFVRGDFDAAGGEMSRLLRNHSERAAVRGTDPKSRGADYRDRARCFLRSAAVAAATYEPRSVSESAAPATAAPFSATAPPSASAPLPTPESSSWKRKREDSLASLFESPSSLSQNLHNAVSDAARSIHFVRDDPRSHLLRAAASWGLASASADPTQQAERAVSALSRIERPVPTRFTDVEDAVEACRVGVAGCQAAPDMSARIEAWRKWSLRWIRALEAASAVEPDADSGRGGVDREAEDVEEEMTESEEEESDEEEELVEVAMDGREGEEELEDSSSEGESDEREELWADLIVGQSDDDDMDGPDGEDNDGEPSRPFPNAEISSPVRTFKGHCNVQVCFVYSA</sequence>
<feature type="region of interest" description="Disordered" evidence="4">
    <location>
        <begin position="51"/>
        <end position="78"/>
    </location>
</feature>
<dbReference type="InterPro" id="IPR045151">
    <property type="entry name" value="DCAF8"/>
</dbReference>
<evidence type="ECO:0000256" key="4">
    <source>
        <dbReference type="SAM" id="MobiDB-lite"/>
    </source>
</evidence>
<feature type="compositionally biased region" description="Pro residues" evidence="4">
    <location>
        <begin position="309"/>
        <end position="318"/>
    </location>
</feature>
<feature type="compositionally biased region" description="Acidic residues" evidence="4">
    <location>
        <begin position="948"/>
        <end position="963"/>
    </location>
</feature>
<evidence type="ECO:0000313" key="5">
    <source>
        <dbReference type="EMBL" id="RKO92787.1"/>
    </source>
</evidence>
<feature type="region of interest" description="Disordered" evidence="4">
    <location>
        <begin position="709"/>
        <end position="748"/>
    </location>
</feature>
<dbReference type="Gene3D" id="2.130.10.10">
    <property type="entry name" value="YVTN repeat-like/Quinoprotein amine dehydrogenase"/>
    <property type="match status" value="2"/>
</dbReference>
<feature type="compositionally biased region" description="Acidic residues" evidence="4">
    <location>
        <begin position="919"/>
        <end position="937"/>
    </location>
</feature>
<dbReference type="Pfam" id="PF00400">
    <property type="entry name" value="WD40"/>
    <property type="match status" value="2"/>
</dbReference>
<keyword evidence="2" id="KW-0677">Repeat</keyword>
<evidence type="ECO:0000256" key="1">
    <source>
        <dbReference type="ARBA" id="ARBA00022574"/>
    </source>
</evidence>
<dbReference type="PROSITE" id="PS50294">
    <property type="entry name" value="WD_REPEATS_REGION"/>
    <property type="match status" value="1"/>
</dbReference>
<feature type="repeat" description="WD" evidence="3">
    <location>
        <begin position="339"/>
        <end position="380"/>
    </location>
</feature>
<dbReference type="SMART" id="SM00320">
    <property type="entry name" value="WD40"/>
    <property type="match status" value="5"/>
</dbReference>
<dbReference type="GO" id="GO:0045717">
    <property type="term" value="P:negative regulation of fatty acid biosynthetic process"/>
    <property type="evidence" value="ECO:0007669"/>
    <property type="project" value="TreeGrafter"/>
</dbReference>